<reference evidence="2 3" key="1">
    <citation type="journal article" date="2018" name="Nat. Ecol. Evol.">
        <title>Pezizomycetes genomes reveal the molecular basis of ectomycorrhizal truffle lifestyle.</title>
        <authorList>
            <person name="Murat C."/>
            <person name="Payen T."/>
            <person name="Noel B."/>
            <person name="Kuo A."/>
            <person name="Morin E."/>
            <person name="Chen J."/>
            <person name="Kohler A."/>
            <person name="Krizsan K."/>
            <person name="Balestrini R."/>
            <person name="Da Silva C."/>
            <person name="Montanini B."/>
            <person name="Hainaut M."/>
            <person name="Levati E."/>
            <person name="Barry K.W."/>
            <person name="Belfiori B."/>
            <person name="Cichocki N."/>
            <person name="Clum A."/>
            <person name="Dockter R.B."/>
            <person name="Fauchery L."/>
            <person name="Guy J."/>
            <person name="Iotti M."/>
            <person name="Le Tacon F."/>
            <person name="Lindquist E.A."/>
            <person name="Lipzen A."/>
            <person name="Malagnac F."/>
            <person name="Mello A."/>
            <person name="Molinier V."/>
            <person name="Miyauchi S."/>
            <person name="Poulain J."/>
            <person name="Riccioni C."/>
            <person name="Rubini A."/>
            <person name="Sitrit Y."/>
            <person name="Splivallo R."/>
            <person name="Traeger S."/>
            <person name="Wang M."/>
            <person name="Zifcakova L."/>
            <person name="Wipf D."/>
            <person name="Zambonelli A."/>
            <person name="Paolocci F."/>
            <person name="Nowrousian M."/>
            <person name="Ottonello S."/>
            <person name="Baldrian P."/>
            <person name="Spatafora J.W."/>
            <person name="Henrissat B."/>
            <person name="Nagy L.G."/>
            <person name="Aury J.M."/>
            <person name="Wincker P."/>
            <person name="Grigoriev I.V."/>
            <person name="Bonfante P."/>
            <person name="Martin F.M."/>
        </authorList>
    </citation>
    <scope>NUCLEOTIDE SEQUENCE [LARGE SCALE GENOMIC DNA]</scope>
    <source>
        <strain evidence="2 3">RN42</strain>
    </source>
</reference>
<dbReference type="EMBL" id="ML119678">
    <property type="protein sequence ID" value="RPA81594.1"/>
    <property type="molecule type" value="Genomic_DNA"/>
</dbReference>
<accession>A0A3N4IIX5</accession>
<dbReference type="AlphaFoldDB" id="A0A3N4IIX5"/>
<evidence type="ECO:0000313" key="2">
    <source>
        <dbReference type="EMBL" id="RPA81594.1"/>
    </source>
</evidence>
<gene>
    <name evidence="2" type="ORF">BJ508DRAFT_111099</name>
</gene>
<dbReference type="Proteomes" id="UP000275078">
    <property type="component" value="Unassembled WGS sequence"/>
</dbReference>
<sequence>MLRFLNPHDMTQLQFREMKKKPQKALPSCNHPSLAQVARIVSVINLIWVDMMIRIALSSAQKLAAAKGPRCGFERFETLPQLDLPSRTRPDPRASIPSSPIHFGLLRGIGLPHQNHRPQASPAKCSSSTTIFAASPPPPQYPSSSSVSGTFLISLIVRQNLWLPSFRGQVQGPKVPKGVWE</sequence>
<name>A0A3N4IIX5_ASCIM</name>
<keyword evidence="3" id="KW-1185">Reference proteome</keyword>
<protein>
    <submittedName>
        <fullName evidence="2">Uncharacterized protein</fullName>
    </submittedName>
</protein>
<evidence type="ECO:0000256" key="1">
    <source>
        <dbReference type="SAM" id="MobiDB-lite"/>
    </source>
</evidence>
<organism evidence="2 3">
    <name type="scientific">Ascobolus immersus RN42</name>
    <dbReference type="NCBI Taxonomy" id="1160509"/>
    <lineage>
        <taxon>Eukaryota</taxon>
        <taxon>Fungi</taxon>
        <taxon>Dikarya</taxon>
        <taxon>Ascomycota</taxon>
        <taxon>Pezizomycotina</taxon>
        <taxon>Pezizomycetes</taxon>
        <taxon>Pezizales</taxon>
        <taxon>Ascobolaceae</taxon>
        <taxon>Ascobolus</taxon>
    </lineage>
</organism>
<evidence type="ECO:0000313" key="3">
    <source>
        <dbReference type="Proteomes" id="UP000275078"/>
    </source>
</evidence>
<proteinExistence type="predicted"/>
<feature type="region of interest" description="Disordered" evidence="1">
    <location>
        <begin position="114"/>
        <end position="139"/>
    </location>
</feature>